<dbReference type="GO" id="GO:0016747">
    <property type="term" value="F:acyltransferase activity, transferring groups other than amino-acyl groups"/>
    <property type="evidence" value="ECO:0007669"/>
    <property type="project" value="InterPro"/>
</dbReference>
<feature type="domain" description="N-acetyltransferase" evidence="3">
    <location>
        <begin position="14"/>
        <end position="162"/>
    </location>
</feature>
<dbReference type="InterPro" id="IPR016181">
    <property type="entry name" value="Acyl_CoA_acyltransferase"/>
</dbReference>
<gene>
    <name evidence="4" type="ORF">BRCON_1061</name>
</gene>
<name>A0A2Z4Y4N2_SUMC1</name>
<dbReference type="PANTHER" id="PTHR43420">
    <property type="entry name" value="ACETYLTRANSFERASE"/>
    <property type="match status" value="1"/>
</dbReference>
<dbReference type="AlphaFoldDB" id="A0A2Z4Y4N2"/>
<dbReference type="Gene3D" id="3.40.630.30">
    <property type="match status" value="1"/>
</dbReference>
<reference evidence="4 5" key="1">
    <citation type="submission" date="2018-05" db="EMBL/GenBank/DDBJ databases">
        <title>A metagenomic window into the 2 km-deep terrestrial subsurface aquifer revealed taxonomically and functionally diverse microbial community comprising novel uncultured bacterial lineages.</title>
        <authorList>
            <person name="Kadnikov V.V."/>
            <person name="Mardanov A.V."/>
            <person name="Beletsky A.V."/>
            <person name="Banks D."/>
            <person name="Pimenov N.V."/>
            <person name="Frank Y.A."/>
            <person name="Karnachuk O.V."/>
            <person name="Ravin N.V."/>
        </authorList>
    </citation>
    <scope>NUCLEOTIDE SEQUENCE [LARGE SCALE GENOMIC DNA]</scope>
    <source>
        <strain evidence="4">BY</strain>
    </source>
</reference>
<keyword evidence="2" id="KW-0012">Acyltransferase</keyword>
<evidence type="ECO:0000256" key="2">
    <source>
        <dbReference type="ARBA" id="ARBA00023315"/>
    </source>
</evidence>
<dbReference type="PROSITE" id="PS51186">
    <property type="entry name" value="GNAT"/>
    <property type="match status" value="1"/>
</dbReference>
<dbReference type="PANTHER" id="PTHR43420:SF12">
    <property type="entry name" value="N-ACETYLTRANSFERASE DOMAIN-CONTAINING PROTEIN"/>
    <property type="match status" value="1"/>
</dbReference>
<dbReference type="CDD" id="cd04301">
    <property type="entry name" value="NAT_SF"/>
    <property type="match status" value="1"/>
</dbReference>
<protein>
    <submittedName>
        <fullName evidence="4">Ribosomal-protein-S18p-alanine acetyltransferase</fullName>
    </submittedName>
</protein>
<evidence type="ECO:0000313" key="4">
    <source>
        <dbReference type="EMBL" id="AXA35838.1"/>
    </source>
</evidence>
<dbReference type="InterPro" id="IPR050680">
    <property type="entry name" value="YpeA/RimI_acetyltransf"/>
</dbReference>
<evidence type="ECO:0000313" key="5">
    <source>
        <dbReference type="Proteomes" id="UP000262583"/>
    </source>
</evidence>
<dbReference type="KEGG" id="schv:BRCON_1061"/>
<sequence>MICSDYNIACTRRRFLRPCISEGEIRELAELERLCFSPAERYDIRTLRLFVSMNGAGLLRYYDEATAPPSLAAFHLFDCLSAELITLDVHPQYRRRGIGTQLLTMSLQKLAQLGHRHATCEIAVENEPSLSLHRRLGFQPVRLLKHYYGPGRHALLLRARLRPFAVEGSSETVANP</sequence>
<organism evidence="4 5">
    <name type="scientific">Sumerlaea chitinivorans</name>
    <dbReference type="NCBI Taxonomy" id="2250252"/>
    <lineage>
        <taxon>Bacteria</taxon>
        <taxon>Candidatus Sumerlaeota</taxon>
        <taxon>Candidatus Sumerlaeia</taxon>
        <taxon>Candidatus Sumerlaeales</taxon>
        <taxon>Candidatus Sumerlaeaceae</taxon>
        <taxon>Candidatus Sumerlaea</taxon>
    </lineage>
</organism>
<dbReference type="Proteomes" id="UP000262583">
    <property type="component" value="Chromosome"/>
</dbReference>
<dbReference type="InterPro" id="IPR000182">
    <property type="entry name" value="GNAT_dom"/>
</dbReference>
<keyword evidence="1 4" id="KW-0808">Transferase</keyword>
<accession>A0A2Z4Y4N2</accession>
<dbReference type="EMBL" id="CP030759">
    <property type="protein sequence ID" value="AXA35838.1"/>
    <property type="molecule type" value="Genomic_DNA"/>
</dbReference>
<evidence type="ECO:0000256" key="1">
    <source>
        <dbReference type="ARBA" id="ARBA00022679"/>
    </source>
</evidence>
<proteinExistence type="predicted"/>
<dbReference type="Pfam" id="PF00583">
    <property type="entry name" value="Acetyltransf_1"/>
    <property type="match status" value="1"/>
</dbReference>
<evidence type="ECO:0000259" key="3">
    <source>
        <dbReference type="PROSITE" id="PS51186"/>
    </source>
</evidence>
<dbReference type="SUPFAM" id="SSF55729">
    <property type="entry name" value="Acyl-CoA N-acyltransferases (Nat)"/>
    <property type="match status" value="1"/>
</dbReference>